<dbReference type="InterPro" id="IPR002634">
    <property type="entry name" value="BolA"/>
</dbReference>
<evidence type="ECO:0000313" key="2">
    <source>
        <dbReference type="EMBL" id="MEC3861918.1"/>
    </source>
</evidence>
<gene>
    <name evidence="2" type="ORF">VK792_11545</name>
</gene>
<comment type="caution">
    <text evidence="2">The sequence shown here is derived from an EMBL/GenBank/DDBJ whole genome shotgun (WGS) entry which is preliminary data.</text>
</comment>
<dbReference type="Pfam" id="PF01722">
    <property type="entry name" value="BolA"/>
    <property type="match status" value="1"/>
</dbReference>
<organism evidence="2 3">
    <name type="scientific">Mesobacterium hydrothermale</name>
    <dbReference type="NCBI Taxonomy" id="3111907"/>
    <lineage>
        <taxon>Bacteria</taxon>
        <taxon>Pseudomonadati</taxon>
        <taxon>Pseudomonadota</taxon>
        <taxon>Alphaproteobacteria</taxon>
        <taxon>Rhodobacterales</taxon>
        <taxon>Roseobacteraceae</taxon>
        <taxon>Mesobacterium</taxon>
    </lineage>
</organism>
<protein>
    <submittedName>
        <fullName evidence="2">BolA family protein</fullName>
    </submittedName>
</protein>
<dbReference type="PIRSF" id="PIRSF003113">
    <property type="entry name" value="BolA"/>
    <property type="match status" value="1"/>
</dbReference>
<dbReference type="EMBL" id="JAYLLH010000014">
    <property type="protein sequence ID" value="MEC3861918.1"/>
    <property type="molecule type" value="Genomic_DNA"/>
</dbReference>
<reference evidence="2 3" key="1">
    <citation type="submission" date="2024-01" db="EMBL/GenBank/DDBJ databases">
        <title>Mesobacterium rodlantinim sp. nov., isolated from shallow sea hydrothermal systems off Kueishantao Island.</title>
        <authorList>
            <person name="Su Z."/>
            <person name="Tang K."/>
        </authorList>
    </citation>
    <scope>NUCLEOTIDE SEQUENCE [LARGE SCALE GENOMIC DNA]</scope>
    <source>
        <strain evidence="2 3">TK19101</strain>
    </source>
</reference>
<proteinExistence type="inferred from homology"/>
<comment type="similarity">
    <text evidence="1">Belongs to the BolA/IbaG family.</text>
</comment>
<dbReference type="PANTHER" id="PTHR46230">
    <property type="match status" value="1"/>
</dbReference>
<dbReference type="InterPro" id="IPR036065">
    <property type="entry name" value="BolA-like_sf"/>
</dbReference>
<evidence type="ECO:0000313" key="3">
    <source>
        <dbReference type="Proteomes" id="UP001348149"/>
    </source>
</evidence>
<sequence>MTRAEQIESRLRQAFAPSELLIRDDSERHRHHGGYQEGGESHFHVRIRAEAFGGQNRLARHRAVHDALGKDLVCQIHALSLDIDG</sequence>
<dbReference type="PANTHER" id="PTHR46230:SF7">
    <property type="entry name" value="BOLA-LIKE PROTEIN 1"/>
    <property type="match status" value="1"/>
</dbReference>
<name>A0ABU6HHI1_9RHOB</name>
<accession>A0ABU6HHI1</accession>
<dbReference type="SUPFAM" id="SSF82657">
    <property type="entry name" value="BolA-like"/>
    <property type="match status" value="1"/>
</dbReference>
<dbReference type="Gene3D" id="3.30.300.90">
    <property type="entry name" value="BolA-like"/>
    <property type="match status" value="1"/>
</dbReference>
<dbReference type="RefSeq" id="WP_326297643.1">
    <property type="nucleotide sequence ID" value="NZ_JAYLLH010000014.1"/>
</dbReference>
<evidence type="ECO:0000256" key="1">
    <source>
        <dbReference type="RuleBase" id="RU003860"/>
    </source>
</evidence>
<dbReference type="Proteomes" id="UP001348149">
    <property type="component" value="Unassembled WGS sequence"/>
</dbReference>
<keyword evidence="3" id="KW-1185">Reference proteome</keyword>